<dbReference type="Proteomes" id="UP000078512">
    <property type="component" value="Unassembled WGS sequence"/>
</dbReference>
<proteinExistence type="predicted"/>
<dbReference type="OrthoDB" id="2317964at2759"/>
<evidence type="ECO:0000313" key="2">
    <source>
        <dbReference type="Proteomes" id="UP000078512"/>
    </source>
</evidence>
<name>A0A197JUS6_9FUNG</name>
<gene>
    <name evidence="1" type="ORF">K457DRAFT_1893408</name>
</gene>
<accession>A0A197JUS6</accession>
<sequence length="165" mass="18348">GNTISKHVFCLNRPDIPLSPEHYHLQVPVISATTSPLLVQKMKFTSIAVASVAYMAASASAFSWGCQEEHYYGANDIAVDIRKIKSDWNRPNSIYSVQSSSGRFLTVKCTPRSKLSTSVTFQDCSNALDWLWNTVNSPNGDYLDKKGLIPRTCTVDNDSLVIKWT</sequence>
<protein>
    <submittedName>
        <fullName evidence="1">Uncharacterized protein</fullName>
    </submittedName>
</protein>
<dbReference type="AlphaFoldDB" id="A0A197JUS6"/>
<reference evidence="1 2" key="1">
    <citation type="submission" date="2016-05" db="EMBL/GenBank/DDBJ databases">
        <title>Genome sequencing reveals origins of a unique bacterial endosymbiosis in the earliest lineages of terrestrial Fungi.</title>
        <authorList>
            <consortium name="DOE Joint Genome Institute"/>
            <person name="Uehling J."/>
            <person name="Gryganskyi A."/>
            <person name="Hameed K."/>
            <person name="Tschaplinski T."/>
            <person name="Misztal P."/>
            <person name="Wu S."/>
            <person name="Desiro A."/>
            <person name="Vande Pol N."/>
            <person name="Du Z.-Y."/>
            <person name="Zienkiewicz A."/>
            <person name="Zienkiewicz K."/>
            <person name="Morin E."/>
            <person name="Tisserant E."/>
            <person name="Splivallo R."/>
            <person name="Hainaut M."/>
            <person name="Henrissat B."/>
            <person name="Ohm R."/>
            <person name="Kuo A."/>
            <person name="Yan J."/>
            <person name="Lipzen A."/>
            <person name="Nolan M."/>
            <person name="Labutti K."/>
            <person name="Barry K."/>
            <person name="Goldstein A."/>
            <person name="Labbe J."/>
            <person name="Schadt C."/>
            <person name="Tuskan G."/>
            <person name="Grigoriev I."/>
            <person name="Martin F."/>
            <person name="Vilgalys R."/>
            <person name="Bonito G."/>
        </authorList>
    </citation>
    <scope>NUCLEOTIDE SEQUENCE [LARGE SCALE GENOMIC DNA]</scope>
    <source>
        <strain evidence="1 2">AG-77</strain>
    </source>
</reference>
<evidence type="ECO:0000313" key="1">
    <source>
        <dbReference type="EMBL" id="OAQ28186.1"/>
    </source>
</evidence>
<organism evidence="1 2">
    <name type="scientific">Linnemannia elongata AG-77</name>
    <dbReference type="NCBI Taxonomy" id="1314771"/>
    <lineage>
        <taxon>Eukaryota</taxon>
        <taxon>Fungi</taxon>
        <taxon>Fungi incertae sedis</taxon>
        <taxon>Mucoromycota</taxon>
        <taxon>Mortierellomycotina</taxon>
        <taxon>Mortierellomycetes</taxon>
        <taxon>Mortierellales</taxon>
        <taxon>Mortierellaceae</taxon>
        <taxon>Linnemannia</taxon>
    </lineage>
</organism>
<keyword evidence="2" id="KW-1185">Reference proteome</keyword>
<dbReference type="EMBL" id="KV442050">
    <property type="protein sequence ID" value="OAQ28186.1"/>
    <property type="molecule type" value="Genomic_DNA"/>
</dbReference>
<feature type="non-terminal residue" evidence="1">
    <location>
        <position position="1"/>
    </location>
</feature>